<comment type="similarity">
    <text evidence="1">Belongs to the sigma-70 factor family. ECF subfamily.</text>
</comment>
<dbReference type="PRINTS" id="PR00945">
    <property type="entry name" value="HGRDTASE"/>
</dbReference>
<dbReference type="RefSeq" id="WP_171472019.1">
    <property type="nucleotide sequence ID" value="NZ_CP053452.2"/>
</dbReference>
<gene>
    <name evidence="10" type="ORF">FTUN_3992</name>
</gene>
<evidence type="ECO:0000259" key="8">
    <source>
        <dbReference type="Pfam" id="PF04542"/>
    </source>
</evidence>
<dbReference type="InterPro" id="IPR039425">
    <property type="entry name" value="RNA_pol_sigma-70-like"/>
</dbReference>
<dbReference type="InterPro" id="IPR013324">
    <property type="entry name" value="RNA_pol_sigma_r3/r4-like"/>
</dbReference>
<evidence type="ECO:0000313" key="11">
    <source>
        <dbReference type="Proteomes" id="UP000503447"/>
    </source>
</evidence>
<dbReference type="InterPro" id="IPR014284">
    <property type="entry name" value="RNA_pol_sigma-70_dom"/>
</dbReference>
<evidence type="ECO:0008006" key="12">
    <source>
        <dbReference type="Google" id="ProtNLM"/>
    </source>
</evidence>
<dbReference type="PANTHER" id="PTHR43133:SF8">
    <property type="entry name" value="RNA POLYMERASE SIGMA FACTOR HI_1459-RELATED"/>
    <property type="match status" value="1"/>
</dbReference>
<dbReference type="Gene3D" id="1.10.1740.10">
    <property type="match status" value="1"/>
</dbReference>
<evidence type="ECO:0000256" key="3">
    <source>
        <dbReference type="ARBA" id="ARBA00023082"/>
    </source>
</evidence>
<dbReference type="Proteomes" id="UP000503447">
    <property type="component" value="Chromosome"/>
</dbReference>
<keyword evidence="11" id="KW-1185">Reference proteome</keyword>
<keyword evidence="5" id="KW-0804">Transcription</keyword>
<keyword evidence="3" id="KW-0731">Sigma factor</keyword>
<dbReference type="CDD" id="cd06171">
    <property type="entry name" value="Sigma70_r4"/>
    <property type="match status" value="1"/>
</dbReference>
<evidence type="ECO:0000256" key="1">
    <source>
        <dbReference type="ARBA" id="ARBA00010641"/>
    </source>
</evidence>
<feature type="domain" description="RNA polymerase sigma-70 region 2" evidence="8">
    <location>
        <begin position="41"/>
        <end position="107"/>
    </location>
</feature>
<dbReference type="EMBL" id="CP053452">
    <property type="protein sequence ID" value="QJW96435.1"/>
    <property type="molecule type" value="Genomic_DNA"/>
</dbReference>
<keyword evidence="4" id="KW-0238">DNA-binding</keyword>
<feature type="domain" description="RNA polymerase sigma factor 70 region 4 type 2" evidence="9">
    <location>
        <begin position="134"/>
        <end position="184"/>
    </location>
</feature>
<evidence type="ECO:0000259" key="9">
    <source>
        <dbReference type="Pfam" id="PF08281"/>
    </source>
</evidence>
<reference evidence="11" key="1">
    <citation type="submission" date="2020-05" db="EMBL/GenBank/DDBJ databases">
        <title>Frigoriglobus tundricola gen. nov., sp. nov., a psychrotolerant cellulolytic planctomycete of the family Gemmataceae with two divergent copies of 16S rRNA gene.</title>
        <authorList>
            <person name="Kulichevskaya I.S."/>
            <person name="Ivanova A.A."/>
            <person name="Naumoff D.G."/>
            <person name="Beletsky A.V."/>
            <person name="Rijpstra W.I.C."/>
            <person name="Sinninghe Damste J.S."/>
            <person name="Mardanov A.V."/>
            <person name="Ravin N.V."/>
            <person name="Dedysh S.N."/>
        </authorList>
    </citation>
    <scope>NUCLEOTIDE SEQUENCE [LARGE SCALE GENOMIC DNA]</scope>
    <source>
        <strain evidence="11">PL17</strain>
    </source>
</reference>
<dbReference type="AlphaFoldDB" id="A0A6M5YQX9"/>
<proteinExistence type="inferred from homology"/>
<keyword evidence="2" id="KW-0805">Transcription regulation</keyword>
<feature type="transmembrane region" description="Helical" evidence="7">
    <location>
        <begin position="246"/>
        <end position="269"/>
    </location>
</feature>
<protein>
    <recommendedName>
        <fullName evidence="12">ECF RNA polymerase sigma factor SigE</fullName>
    </recommendedName>
</protein>
<evidence type="ECO:0000256" key="2">
    <source>
        <dbReference type="ARBA" id="ARBA00023015"/>
    </source>
</evidence>
<dbReference type="GO" id="GO:0016987">
    <property type="term" value="F:sigma factor activity"/>
    <property type="evidence" value="ECO:0007669"/>
    <property type="project" value="UniProtKB-KW"/>
</dbReference>
<dbReference type="SUPFAM" id="SSF88659">
    <property type="entry name" value="Sigma3 and sigma4 domains of RNA polymerase sigma factors"/>
    <property type="match status" value="1"/>
</dbReference>
<evidence type="ECO:0000256" key="6">
    <source>
        <dbReference type="SAM" id="MobiDB-lite"/>
    </source>
</evidence>
<organism evidence="10 11">
    <name type="scientific">Frigoriglobus tundricola</name>
    <dbReference type="NCBI Taxonomy" id="2774151"/>
    <lineage>
        <taxon>Bacteria</taxon>
        <taxon>Pseudomonadati</taxon>
        <taxon>Planctomycetota</taxon>
        <taxon>Planctomycetia</taxon>
        <taxon>Gemmatales</taxon>
        <taxon>Gemmataceae</taxon>
        <taxon>Frigoriglobus</taxon>
    </lineage>
</organism>
<dbReference type="GO" id="GO:0006352">
    <property type="term" value="P:DNA-templated transcription initiation"/>
    <property type="evidence" value="ECO:0007669"/>
    <property type="project" value="InterPro"/>
</dbReference>
<dbReference type="Gene3D" id="1.10.10.10">
    <property type="entry name" value="Winged helix-like DNA-binding domain superfamily/Winged helix DNA-binding domain"/>
    <property type="match status" value="1"/>
</dbReference>
<dbReference type="SUPFAM" id="SSF88946">
    <property type="entry name" value="Sigma2 domain of RNA polymerase sigma factors"/>
    <property type="match status" value="1"/>
</dbReference>
<dbReference type="InterPro" id="IPR036388">
    <property type="entry name" value="WH-like_DNA-bd_sf"/>
</dbReference>
<dbReference type="NCBIfam" id="TIGR02937">
    <property type="entry name" value="sigma70-ECF"/>
    <property type="match status" value="1"/>
</dbReference>
<evidence type="ECO:0000256" key="4">
    <source>
        <dbReference type="ARBA" id="ARBA00023125"/>
    </source>
</evidence>
<keyword evidence="7" id="KW-0812">Transmembrane</keyword>
<sequence length="450" mass="48291">MPRRFFVRLLSEFDPTGDHVPDGDLLRRFARERDAAALELLVRRHADAVWAACRGVLRSETDAEDAFQATFLVLARKAGTVRGACVGGWLHRVAVNAALKLRERSARVTIATGEQLDALPAPAPDDPDPDRSALVQEELAGLPERFRVTVVLCELEGHTHADAAKVLGWPIGTVSSRLSRARTLLRARLARRGVSAPAVVLPALGWPPALVRDATAVAVGTAPVRPPVSALTEGVLSMMRFAQYKLFAVGLVSVGLIALAGFGTFTALAQRPELPGTEPTEAPVPADPKDPPAISPAGDSITAYPELDPKNFQDLVTKCPKTLAGKEIPLAPNEAPLLQLQKAKLNAALARLSRTVGSHKIGALNDLLLIPEACNQVVTAAADVFAPHELRPWFEERVRVAKWYEKQIGEQVRIGAAKTASDLYAARCARLDAEIALMKLTSRKDGGGGR</sequence>
<evidence type="ECO:0000256" key="5">
    <source>
        <dbReference type="ARBA" id="ARBA00023163"/>
    </source>
</evidence>
<evidence type="ECO:0000256" key="7">
    <source>
        <dbReference type="SAM" id="Phobius"/>
    </source>
</evidence>
<keyword evidence="7" id="KW-1133">Transmembrane helix</keyword>
<dbReference type="InterPro" id="IPR013325">
    <property type="entry name" value="RNA_pol_sigma_r2"/>
</dbReference>
<dbReference type="InterPro" id="IPR013249">
    <property type="entry name" value="RNA_pol_sigma70_r4_t2"/>
</dbReference>
<dbReference type="InterPro" id="IPR007627">
    <property type="entry name" value="RNA_pol_sigma70_r2"/>
</dbReference>
<dbReference type="GO" id="GO:0003677">
    <property type="term" value="F:DNA binding"/>
    <property type="evidence" value="ECO:0007669"/>
    <property type="project" value="UniProtKB-KW"/>
</dbReference>
<evidence type="ECO:0000313" key="10">
    <source>
        <dbReference type="EMBL" id="QJW96435.1"/>
    </source>
</evidence>
<dbReference type="Pfam" id="PF04542">
    <property type="entry name" value="Sigma70_r2"/>
    <property type="match status" value="1"/>
</dbReference>
<feature type="region of interest" description="Disordered" evidence="6">
    <location>
        <begin position="273"/>
        <end position="300"/>
    </location>
</feature>
<keyword evidence="7" id="KW-0472">Membrane</keyword>
<dbReference type="KEGG" id="ftj:FTUN_3992"/>
<name>A0A6M5YQX9_9BACT</name>
<dbReference type="PANTHER" id="PTHR43133">
    <property type="entry name" value="RNA POLYMERASE ECF-TYPE SIGMA FACTO"/>
    <property type="match status" value="1"/>
</dbReference>
<dbReference type="Pfam" id="PF08281">
    <property type="entry name" value="Sigma70_r4_2"/>
    <property type="match status" value="1"/>
</dbReference>
<accession>A0A6M5YQX9</accession>